<dbReference type="GO" id="GO:0005737">
    <property type="term" value="C:cytoplasm"/>
    <property type="evidence" value="ECO:0007669"/>
    <property type="project" value="TreeGrafter"/>
</dbReference>
<dbReference type="EC" id="1.5.3.1" evidence="7"/>
<accession>A0A1Y2NYD3</accession>
<evidence type="ECO:0000256" key="2">
    <source>
        <dbReference type="ARBA" id="ARBA00022729"/>
    </source>
</evidence>
<dbReference type="EMBL" id="MIFZ01000163">
    <property type="protein sequence ID" value="OSY52542.1"/>
    <property type="molecule type" value="Genomic_DNA"/>
</dbReference>
<comment type="caution">
    <text evidence="7">The sequence shown here is derived from an EMBL/GenBank/DDBJ whole genome shotgun (WGS) entry which is preliminary data.</text>
</comment>
<dbReference type="Pfam" id="PF13458">
    <property type="entry name" value="Peripla_BP_6"/>
    <property type="match status" value="1"/>
</dbReference>
<evidence type="ECO:0000259" key="5">
    <source>
        <dbReference type="Pfam" id="PF01266"/>
    </source>
</evidence>
<dbReference type="Gene3D" id="3.30.9.10">
    <property type="entry name" value="D-Amino Acid Oxidase, subunit A, domain 2"/>
    <property type="match status" value="1"/>
</dbReference>
<dbReference type="SUPFAM" id="SSF51905">
    <property type="entry name" value="FAD/NAD(P)-binding domain"/>
    <property type="match status" value="1"/>
</dbReference>
<feature type="region of interest" description="Disordered" evidence="4">
    <location>
        <begin position="158"/>
        <end position="216"/>
    </location>
</feature>
<dbReference type="InterPro" id="IPR036188">
    <property type="entry name" value="FAD/NAD-bd_sf"/>
</dbReference>
<dbReference type="PANTHER" id="PTHR13847">
    <property type="entry name" value="SARCOSINE DEHYDROGENASE-RELATED"/>
    <property type="match status" value="1"/>
</dbReference>
<evidence type="ECO:0000256" key="3">
    <source>
        <dbReference type="ARBA" id="ARBA00023002"/>
    </source>
</evidence>
<evidence type="ECO:0000313" key="8">
    <source>
        <dbReference type="Proteomes" id="UP000194318"/>
    </source>
</evidence>
<feature type="compositionally biased region" description="Low complexity" evidence="4">
    <location>
        <begin position="180"/>
        <end position="191"/>
    </location>
</feature>
<dbReference type="InterPro" id="IPR006076">
    <property type="entry name" value="FAD-dep_OxRdtase"/>
</dbReference>
<dbReference type="Pfam" id="PF01266">
    <property type="entry name" value="DAO"/>
    <property type="match status" value="1"/>
</dbReference>
<feature type="compositionally biased region" description="Low complexity" evidence="4">
    <location>
        <begin position="158"/>
        <end position="173"/>
    </location>
</feature>
<protein>
    <submittedName>
        <fullName evidence="7">Monomeric sarcosine oxidase</fullName>
        <ecNumber evidence="7">1.5.3.1</ecNumber>
    </submittedName>
</protein>
<dbReference type="InterPro" id="IPR028082">
    <property type="entry name" value="Peripla_BP_I"/>
</dbReference>
<sequence>MGERHGTPVRVAVVGPFSGPRAAWGELLTRAVRARTGAGAIVWEAHDDLGDADRAARVAEAVVADGGYAAVIGHFNSMGAARALPHYRAAGLPLLLPLATMPGLLDGTRGALRWCPDDTGQVAAIHRAAAELGLGTPSVTHDGSAYGRALARRFEAWATPSGTGSGLPSGTPSSTPPDTSPDSSPDASPATVSHGEPGPAPDPASPPGGDPAPRATVVCGTHFGAAATARSLGERGLAGARFFTDDCAVEDFARLLGPEGAGDARVVALRGGPEAQVEAAFDCLVRALGEEPDARGERLLEVLRRHAWIAFTDHGDPVDAADAAGWEVVPVRDLVHRTARTPRPVATDVVVVGAGVVGAVTAAALAEQGLSVALASPGPDAPSATAWSGGLVRAYDPDPELRALAVRSHRLLWGGDPRRAAACGFHRTGSLVLLGRADVDEARRGLAELRAQRIEAELLAPAEIHRRWPDLALGDEVAAGLFEPGGGYASPAATAAFHRTAAVRHGAMVLPYGPVRTLGPHPDGVEVGTAAGTVVAGQVVVAAGGGAPELLGERLTARLGPVAPRTKRIRYAFFASGGREVPAVNDLTTGMWGRPERHGPLSGTHLTGRPVEEWDVPPTGGEVLDDAQVAHIREGAARRWPWIADAPFRGGRYGADLYHPDGPLLGHLPGDPPVVASVCWSGGGFKTAPGAAERTVELVRAALGR</sequence>
<dbReference type="PANTHER" id="PTHR13847:SF287">
    <property type="entry name" value="FAD-DEPENDENT OXIDOREDUCTASE DOMAIN-CONTAINING PROTEIN 1"/>
    <property type="match status" value="1"/>
</dbReference>
<keyword evidence="2" id="KW-0732">Signal</keyword>
<dbReference type="GeneID" id="91405083"/>
<name>A0A1Y2NYD3_STRFR</name>
<dbReference type="AlphaFoldDB" id="A0A1Y2NYD3"/>
<keyword evidence="3 7" id="KW-0560">Oxidoreductase</keyword>
<feature type="domain" description="FAD dependent oxidoreductase" evidence="5">
    <location>
        <begin position="348"/>
        <end position="698"/>
    </location>
</feature>
<dbReference type="Gene3D" id="3.40.50.2300">
    <property type="match status" value="1"/>
</dbReference>
<dbReference type="Gene3D" id="3.50.50.60">
    <property type="entry name" value="FAD/NAD(P)-binding domain"/>
    <property type="match status" value="1"/>
</dbReference>
<dbReference type="RefSeq" id="WP_078915606.1">
    <property type="nucleotide sequence ID" value="NZ_ASYR01000038.1"/>
</dbReference>
<gene>
    <name evidence="7" type="primary">soxA</name>
    <name evidence="7" type="ORF">BG846_01800</name>
</gene>
<proteinExistence type="inferred from homology"/>
<dbReference type="GO" id="GO:0008115">
    <property type="term" value="F:sarcosine oxidase activity"/>
    <property type="evidence" value="ECO:0007669"/>
    <property type="project" value="UniProtKB-EC"/>
</dbReference>
<reference evidence="7 8" key="1">
    <citation type="submission" date="2016-09" db="EMBL/GenBank/DDBJ databases">
        <title>Streptomyces fradiae DSM40063, a candidate organism with high potential of specific P450 cytochromes.</title>
        <authorList>
            <person name="Grumaz C."/>
            <person name="Vainshtein Y."/>
            <person name="Kirstahler P."/>
            <person name="Sohn K."/>
        </authorList>
    </citation>
    <scope>NUCLEOTIDE SEQUENCE [LARGE SCALE GENOMIC DNA]</scope>
    <source>
        <strain evidence="7 8">DSM 40063</strain>
    </source>
</reference>
<dbReference type="SUPFAM" id="SSF53822">
    <property type="entry name" value="Periplasmic binding protein-like I"/>
    <property type="match status" value="1"/>
</dbReference>
<feature type="compositionally biased region" description="Pro residues" evidence="4">
    <location>
        <begin position="198"/>
        <end position="210"/>
    </location>
</feature>
<dbReference type="InterPro" id="IPR028081">
    <property type="entry name" value="Leu-bd"/>
</dbReference>
<evidence type="ECO:0000256" key="1">
    <source>
        <dbReference type="ARBA" id="ARBA00010062"/>
    </source>
</evidence>
<evidence type="ECO:0000256" key="4">
    <source>
        <dbReference type="SAM" id="MobiDB-lite"/>
    </source>
</evidence>
<feature type="domain" description="Leucine-binding protein" evidence="6">
    <location>
        <begin position="8"/>
        <end position="162"/>
    </location>
</feature>
<dbReference type="Proteomes" id="UP000194318">
    <property type="component" value="Unassembled WGS sequence"/>
</dbReference>
<evidence type="ECO:0000259" key="6">
    <source>
        <dbReference type="Pfam" id="PF13458"/>
    </source>
</evidence>
<evidence type="ECO:0000313" key="7">
    <source>
        <dbReference type="EMBL" id="OSY52542.1"/>
    </source>
</evidence>
<comment type="similarity">
    <text evidence="1">Belongs to the leucine-binding protein family.</text>
</comment>
<organism evidence="7 8">
    <name type="scientific">Streptomyces fradiae ATCC 10745 = DSM 40063</name>
    <dbReference type="NCBI Taxonomy" id="1319510"/>
    <lineage>
        <taxon>Bacteria</taxon>
        <taxon>Bacillati</taxon>
        <taxon>Actinomycetota</taxon>
        <taxon>Actinomycetes</taxon>
        <taxon>Kitasatosporales</taxon>
        <taxon>Streptomycetaceae</taxon>
        <taxon>Streptomyces</taxon>
    </lineage>
</organism>